<dbReference type="GO" id="GO:0046872">
    <property type="term" value="F:metal ion binding"/>
    <property type="evidence" value="ECO:0007669"/>
    <property type="project" value="UniProtKB-KW"/>
</dbReference>
<dbReference type="Gene3D" id="3.60.21.10">
    <property type="match status" value="1"/>
</dbReference>
<evidence type="ECO:0000256" key="1">
    <source>
        <dbReference type="ARBA" id="ARBA00008950"/>
    </source>
</evidence>
<dbReference type="Proteomes" id="UP000190166">
    <property type="component" value="Unassembled WGS sequence"/>
</dbReference>
<dbReference type="NCBIfam" id="TIGR00040">
    <property type="entry name" value="yfcE"/>
    <property type="match status" value="1"/>
</dbReference>
<dbReference type="GO" id="GO:0016787">
    <property type="term" value="F:hydrolase activity"/>
    <property type="evidence" value="ECO:0007669"/>
    <property type="project" value="UniProtKB-UniRule"/>
</dbReference>
<organism evidence="4 5">
    <name type="scientific">Chitinophaga ginsengisegetis</name>
    <dbReference type="NCBI Taxonomy" id="393003"/>
    <lineage>
        <taxon>Bacteria</taxon>
        <taxon>Pseudomonadati</taxon>
        <taxon>Bacteroidota</taxon>
        <taxon>Chitinophagia</taxon>
        <taxon>Chitinophagales</taxon>
        <taxon>Chitinophagaceae</taxon>
        <taxon>Chitinophaga</taxon>
    </lineage>
</organism>
<dbReference type="InterPro" id="IPR000979">
    <property type="entry name" value="Phosphodiesterase_MJ0936/Vps29"/>
</dbReference>
<dbReference type="STRING" id="393003.SAMN05660461_1682"/>
<dbReference type="InterPro" id="IPR024654">
    <property type="entry name" value="Calcineurin-like_PHP_lpxH"/>
</dbReference>
<dbReference type="EMBL" id="FUZZ01000001">
    <property type="protein sequence ID" value="SKD00043.1"/>
    <property type="molecule type" value="Genomic_DNA"/>
</dbReference>
<dbReference type="SUPFAM" id="SSF56300">
    <property type="entry name" value="Metallo-dependent phosphatases"/>
    <property type="match status" value="1"/>
</dbReference>
<evidence type="ECO:0000259" key="3">
    <source>
        <dbReference type="Pfam" id="PF12850"/>
    </source>
</evidence>
<evidence type="ECO:0000313" key="5">
    <source>
        <dbReference type="Proteomes" id="UP000190166"/>
    </source>
</evidence>
<reference evidence="4 5" key="1">
    <citation type="submission" date="2017-02" db="EMBL/GenBank/DDBJ databases">
        <authorList>
            <person name="Peterson S.W."/>
        </authorList>
    </citation>
    <scope>NUCLEOTIDE SEQUENCE [LARGE SCALE GENOMIC DNA]</scope>
    <source>
        <strain evidence="4 5">DSM 18108</strain>
    </source>
</reference>
<comment type="cofactor">
    <cofactor evidence="2">
        <name>a divalent metal cation</name>
        <dbReference type="ChEBI" id="CHEBI:60240"/>
    </cofactor>
</comment>
<comment type="similarity">
    <text evidence="1 2">Belongs to the metallophosphoesterase superfamily. YfcE family.</text>
</comment>
<accession>A0A1T5NIJ8</accession>
<evidence type="ECO:0000256" key="2">
    <source>
        <dbReference type="RuleBase" id="RU362039"/>
    </source>
</evidence>
<name>A0A1T5NIJ8_9BACT</name>
<sequence>MKKIGLMSDTHSYLHPQVFKYFEEVDEIWHAGDIGNVDLADKLEKFKPFRAVFGNIDGADIRIRYPETLRFNLEGVEVMMTHIGGYPGKYAPGVKEQLKQHPAKLFICGHSHILKVMPDAALHLLHMNPGACGQQGWHKVKTLLRFQLEAGNIQQLEVIELP</sequence>
<dbReference type="InterPro" id="IPR029052">
    <property type="entry name" value="Metallo-depent_PP-like"/>
</dbReference>
<feature type="domain" description="Calcineurin-like phosphoesterase" evidence="3">
    <location>
        <begin position="3"/>
        <end position="149"/>
    </location>
</feature>
<evidence type="ECO:0000313" key="4">
    <source>
        <dbReference type="EMBL" id="SKD00043.1"/>
    </source>
</evidence>
<dbReference type="EC" id="3.1.4.-" evidence="2"/>
<proteinExistence type="inferred from homology"/>
<gene>
    <name evidence="4" type="ORF">SAMN05660461_1682</name>
</gene>
<dbReference type="Pfam" id="PF12850">
    <property type="entry name" value="Metallophos_2"/>
    <property type="match status" value="1"/>
</dbReference>
<protein>
    <recommendedName>
        <fullName evidence="2">Phosphoesterase</fullName>
        <ecNumber evidence="2">3.1.4.-</ecNumber>
    </recommendedName>
</protein>
<dbReference type="AlphaFoldDB" id="A0A1T5NIJ8"/>
<keyword evidence="5" id="KW-1185">Reference proteome</keyword>
<keyword evidence="2" id="KW-0479">Metal-binding</keyword>